<evidence type="ECO:0000256" key="2">
    <source>
        <dbReference type="ARBA" id="ARBA00022676"/>
    </source>
</evidence>
<proteinExistence type="predicted"/>
<dbReference type="Pfam" id="PF00017">
    <property type="entry name" value="SH2"/>
    <property type="match status" value="1"/>
</dbReference>
<dbReference type="PRINTS" id="PR00401">
    <property type="entry name" value="SH2DOMAIN"/>
</dbReference>
<evidence type="ECO:0000259" key="8">
    <source>
        <dbReference type="PROSITE" id="PS50001"/>
    </source>
</evidence>
<organism evidence="11 12">
    <name type="scientific">Dreissena polymorpha</name>
    <name type="common">Zebra mussel</name>
    <name type="synonym">Mytilus polymorpha</name>
    <dbReference type="NCBI Taxonomy" id="45954"/>
    <lineage>
        <taxon>Eukaryota</taxon>
        <taxon>Metazoa</taxon>
        <taxon>Spiralia</taxon>
        <taxon>Lophotrochozoa</taxon>
        <taxon>Mollusca</taxon>
        <taxon>Bivalvia</taxon>
        <taxon>Autobranchia</taxon>
        <taxon>Heteroconchia</taxon>
        <taxon>Euheterodonta</taxon>
        <taxon>Imparidentia</taxon>
        <taxon>Neoheterodontei</taxon>
        <taxon>Myida</taxon>
        <taxon>Dreissenoidea</taxon>
        <taxon>Dreissenidae</taxon>
        <taxon>Dreissena</taxon>
    </lineage>
</organism>
<keyword evidence="4 7" id="KW-0520">NAD</keyword>
<evidence type="ECO:0000256" key="3">
    <source>
        <dbReference type="ARBA" id="ARBA00022679"/>
    </source>
</evidence>
<dbReference type="SUPFAM" id="SSF55550">
    <property type="entry name" value="SH2 domain"/>
    <property type="match status" value="1"/>
</dbReference>
<dbReference type="AlphaFoldDB" id="A0A9D4K8I4"/>
<accession>A0A9D4K8I4</accession>
<dbReference type="GO" id="GO:0010629">
    <property type="term" value="P:negative regulation of gene expression"/>
    <property type="evidence" value="ECO:0007669"/>
    <property type="project" value="TreeGrafter"/>
</dbReference>
<keyword evidence="5" id="KW-0539">Nucleus</keyword>
<dbReference type="InterPro" id="IPR036860">
    <property type="entry name" value="SH2_dom_sf"/>
</dbReference>
<evidence type="ECO:0000256" key="5">
    <source>
        <dbReference type="ARBA" id="ARBA00023242"/>
    </source>
</evidence>
<feature type="domain" description="Macro" evidence="10">
    <location>
        <begin position="5"/>
        <end position="191"/>
    </location>
</feature>
<evidence type="ECO:0000313" key="12">
    <source>
        <dbReference type="Proteomes" id="UP000828390"/>
    </source>
</evidence>
<evidence type="ECO:0000256" key="7">
    <source>
        <dbReference type="RuleBase" id="RU362114"/>
    </source>
</evidence>
<dbReference type="SMART" id="SM00506">
    <property type="entry name" value="A1pp"/>
    <property type="match status" value="1"/>
</dbReference>
<dbReference type="Pfam" id="PF00644">
    <property type="entry name" value="PARP"/>
    <property type="match status" value="1"/>
</dbReference>
<feature type="domain" description="SH2" evidence="8">
    <location>
        <begin position="269"/>
        <end position="365"/>
    </location>
</feature>
<comment type="subcellular location">
    <subcellularLocation>
        <location evidence="1">Nucleus</location>
    </subcellularLocation>
</comment>
<gene>
    <name evidence="11" type="ORF">DPMN_108412</name>
</gene>
<dbReference type="GO" id="GO:0005634">
    <property type="term" value="C:nucleus"/>
    <property type="evidence" value="ECO:0007669"/>
    <property type="project" value="UniProtKB-SubCell"/>
</dbReference>
<sequence length="629" mass="70928">MQSAIECEASVTIGNIRVAILKADIANLPHEVDVIVTTATDRLDHSKAAASKAIAIKAGQAVKREIHNQRRRLPLPEGELIVTSGGNLACKQLYHVTLKPRKKDHAKIIKALIRRCLEEANLSSGKSIAFPALGTGNLNYPKRDVALAMFESVEEYSVANPNSSVGFVFFVIFHTNTEVLTEFTAICKEQVDAQTRPFIDDLASLQKGGACFDEKGNNFEKLRSGNKIVEVQKVTLVDDNASFQVGGRSATAKANLNQDSNHDLCDEKWFFGNISRKEAEEKLSAHPDGVYLVRESESAPGCYAISVREDDGRKPLTPCVKHYKIERNENDVFFIARERPFKSLQELIKDCKESGVHRKTLVAPCPRTLEQEVYGTWEINGRDRFVLVQVDEETYQYIEGIVQDTWLTDLHGHGRDAEGLYDLGYNRISINDIQRVENLTLYEQYASRRQLMFYESGKAGIYPDLRNAPGLKGGSTHIKDLLNDEWTKRLYSEVNEEYLLHGTKPENVESVYTQGLDPRLSRKAALGPAVYMAESSTKADQYTDSIDDRQQTGLTMFLVRACLGNICGVTQCRNMRRPPCTDSLCSLDDCQHVDRYDSVVAEEQFIFREFVVYDRTQVYPEYVISYDRD</sequence>
<dbReference type="GO" id="GO:0003714">
    <property type="term" value="F:transcription corepressor activity"/>
    <property type="evidence" value="ECO:0007669"/>
    <property type="project" value="TreeGrafter"/>
</dbReference>
<dbReference type="Proteomes" id="UP000828390">
    <property type="component" value="Unassembled WGS sequence"/>
</dbReference>
<dbReference type="GO" id="GO:0003950">
    <property type="term" value="F:NAD+ poly-ADP-ribosyltransferase activity"/>
    <property type="evidence" value="ECO:0007669"/>
    <property type="project" value="UniProtKB-UniRule"/>
</dbReference>
<reference evidence="11" key="1">
    <citation type="journal article" date="2019" name="bioRxiv">
        <title>The Genome of the Zebra Mussel, Dreissena polymorpha: A Resource for Invasive Species Research.</title>
        <authorList>
            <person name="McCartney M.A."/>
            <person name="Auch B."/>
            <person name="Kono T."/>
            <person name="Mallez S."/>
            <person name="Zhang Y."/>
            <person name="Obille A."/>
            <person name="Becker A."/>
            <person name="Abrahante J.E."/>
            <person name="Garbe J."/>
            <person name="Badalamenti J.P."/>
            <person name="Herman A."/>
            <person name="Mangelson H."/>
            <person name="Liachko I."/>
            <person name="Sullivan S."/>
            <person name="Sone E.D."/>
            <person name="Koren S."/>
            <person name="Silverstein K.A.T."/>
            <person name="Beckman K.B."/>
            <person name="Gohl D.M."/>
        </authorList>
    </citation>
    <scope>NUCLEOTIDE SEQUENCE</scope>
    <source>
        <strain evidence="11">Duluth1</strain>
        <tissue evidence="11">Whole animal</tissue>
    </source>
</reference>
<comment type="caution">
    <text evidence="11">The sequence shown here is derived from an EMBL/GenBank/DDBJ whole genome shotgun (WGS) entry which is preliminary data.</text>
</comment>
<dbReference type="InterPro" id="IPR000980">
    <property type="entry name" value="SH2"/>
</dbReference>
<keyword evidence="6" id="KW-0727">SH2 domain</keyword>
<evidence type="ECO:0000259" key="10">
    <source>
        <dbReference type="PROSITE" id="PS51154"/>
    </source>
</evidence>
<dbReference type="Gene3D" id="3.40.220.10">
    <property type="entry name" value="Leucine Aminopeptidase, subunit E, domain 1"/>
    <property type="match status" value="1"/>
</dbReference>
<evidence type="ECO:0000313" key="11">
    <source>
        <dbReference type="EMBL" id="KAH3835073.1"/>
    </source>
</evidence>
<dbReference type="SMART" id="SM00252">
    <property type="entry name" value="SH2"/>
    <property type="match status" value="1"/>
</dbReference>
<dbReference type="PANTHER" id="PTHR14453:SF67">
    <property type="entry name" value="POLY [ADP-RIBOSE] POLYMERASE"/>
    <property type="match status" value="1"/>
</dbReference>
<dbReference type="GO" id="GO:0005737">
    <property type="term" value="C:cytoplasm"/>
    <property type="evidence" value="ECO:0007669"/>
    <property type="project" value="TreeGrafter"/>
</dbReference>
<dbReference type="Gene3D" id="3.30.505.10">
    <property type="entry name" value="SH2 domain"/>
    <property type="match status" value="1"/>
</dbReference>
<dbReference type="SUPFAM" id="SSF52949">
    <property type="entry name" value="Macro domain-like"/>
    <property type="match status" value="1"/>
</dbReference>
<evidence type="ECO:0000256" key="1">
    <source>
        <dbReference type="ARBA" id="ARBA00004123"/>
    </source>
</evidence>
<dbReference type="EC" id="2.4.2.-" evidence="7"/>
<protein>
    <recommendedName>
        <fullName evidence="7">Poly [ADP-ribose] polymerase</fullName>
        <shortName evidence="7">PARP</shortName>
        <ecNumber evidence="7">2.4.2.-</ecNumber>
    </recommendedName>
</protein>
<reference evidence="11" key="2">
    <citation type="submission" date="2020-11" db="EMBL/GenBank/DDBJ databases">
        <authorList>
            <person name="McCartney M.A."/>
            <person name="Auch B."/>
            <person name="Kono T."/>
            <person name="Mallez S."/>
            <person name="Becker A."/>
            <person name="Gohl D.M."/>
            <person name="Silverstein K.A.T."/>
            <person name="Koren S."/>
            <person name="Bechman K.B."/>
            <person name="Herman A."/>
            <person name="Abrahante J.E."/>
            <person name="Garbe J."/>
        </authorList>
    </citation>
    <scope>NUCLEOTIDE SEQUENCE</scope>
    <source>
        <strain evidence="11">Duluth1</strain>
        <tissue evidence="11">Whole animal</tissue>
    </source>
</reference>
<keyword evidence="2 7" id="KW-0328">Glycosyltransferase</keyword>
<evidence type="ECO:0000259" key="9">
    <source>
        <dbReference type="PROSITE" id="PS51059"/>
    </source>
</evidence>
<dbReference type="PANTHER" id="PTHR14453">
    <property type="entry name" value="PARP/ZINC FINGER CCCH TYPE DOMAIN CONTAINING PROTEIN"/>
    <property type="match status" value="1"/>
</dbReference>
<name>A0A9D4K8I4_DREPO</name>
<evidence type="ECO:0000256" key="6">
    <source>
        <dbReference type="PROSITE-ProRule" id="PRU00191"/>
    </source>
</evidence>
<evidence type="ECO:0000256" key="4">
    <source>
        <dbReference type="ARBA" id="ARBA00023027"/>
    </source>
</evidence>
<dbReference type="InterPro" id="IPR002589">
    <property type="entry name" value="Macro_dom"/>
</dbReference>
<dbReference type="InterPro" id="IPR043472">
    <property type="entry name" value="Macro_dom-like"/>
</dbReference>
<dbReference type="PROSITE" id="PS51059">
    <property type="entry name" value="PARP_CATALYTIC"/>
    <property type="match status" value="1"/>
</dbReference>
<dbReference type="EMBL" id="JAIWYP010000004">
    <property type="protein sequence ID" value="KAH3835073.1"/>
    <property type="molecule type" value="Genomic_DNA"/>
</dbReference>
<dbReference type="SUPFAM" id="SSF56399">
    <property type="entry name" value="ADP-ribosylation"/>
    <property type="match status" value="1"/>
</dbReference>
<feature type="domain" description="PARP catalytic" evidence="9">
    <location>
        <begin position="391"/>
        <end position="629"/>
    </location>
</feature>
<dbReference type="InterPro" id="IPR052056">
    <property type="entry name" value="Mono-ARTD/PARP"/>
</dbReference>
<dbReference type="InterPro" id="IPR012317">
    <property type="entry name" value="Poly(ADP-ribose)pol_cat_dom"/>
</dbReference>
<dbReference type="Pfam" id="PF01661">
    <property type="entry name" value="Macro"/>
    <property type="match status" value="1"/>
</dbReference>
<dbReference type="PROSITE" id="PS50001">
    <property type="entry name" value="SH2"/>
    <property type="match status" value="1"/>
</dbReference>
<keyword evidence="3 7" id="KW-0808">Transferase</keyword>
<dbReference type="Gene3D" id="3.90.228.10">
    <property type="match status" value="1"/>
</dbReference>
<dbReference type="PROSITE" id="PS51154">
    <property type="entry name" value="MACRO"/>
    <property type="match status" value="1"/>
</dbReference>
<keyword evidence="12" id="KW-1185">Reference proteome</keyword>